<dbReference type="Pfam" id="PF13439">
    <property type="entry name" value="Glyco_transf_4"/>
    <property type="match status" value="1"/>
</dbReference>
<evidence type="ECO:0000256" key="2">
    <source>
        <dbReference type="ARBA" id="ARBA00022676"/>
    </source>
</evidence>
<evidence type="ECO:0000259" key="5">
    <source>
        <dbReference type="Pfam" id="PF13439"/>
    </source>
</evidence>
<dbReference type="CDD" id="cd03801">
    <property type="entry name" value="GT4_PimA-like"/>
    <property type="match status" value="1"/>
</dbReference>
<dbReference type="Proteomes" id="UP000006072">
    <property type="component" value="Unassembled WGS sequence"/>
</dbReference>
<organism evidence="6 7">
    <name type="scientific">Mycolicibacterium vaccae ATCC 25954</name>
    <dbReference type="NCBI Taxonomy" id="1194972"/>
    <lineage>
        <taxon>Bacteria</taxon>
        <taxon>Bacillati</taxon>
        <taxon>Actinomycetota</taxon>
        <taxon>Actinomycetes</taxon>
        <taxon>Mycobacteriales</taxon>
        <taxon>Mycobacteriaceae</taxon>
        <taxon>Mycolicibacterium</taxon>
    </lineage>
</organism>
<dbReference type="GO" id="GO:0016757">
    <property type="term" value="F:glycosyltransferase activity"/>
    <property type="evidence" value="ECO:0007669"/>
    <property type="project" value="UniProtKB-KW"/>
</dbReference>
<dbReference type="InterPro" id="IPR001296">
    <property type="entry name" value="Glyco_trans_1"/>
</dbReference>
<keyword evidence="3 6" id="KW-0808">Transferase</keyword>
<dbReference type="PANTHER" id="PTHR12526">
    <property type="entry name" value="GLYCOSYLTRANSFERASE"/>
    <property type="match status" value="1"/>
</dbReference>
<proteinExistence type="inferred from homology"/>
<gene>
    <name evidence="6" type="ORF">MVAC_26110</name>
</gene>
<evidence type="ECO:0000256" key="3">
    <source>
        <dbReference type="ARBA" id="ARBA00022679"/>
    </source>
</evidence>
<dbReference type="AlphaFoldDB" id="K0UJN0"/>
<feature type="domain" description="Glycosyltransferase subfamily 4-like N-terminal" evidence="5">
    <location>
        <begin position="15"/>
        <end position="180"/>
    </location>
</feature>
<dbReference type="InterPro" id="IPR028098">
    <property type="entry name" value="Glyco_trans_4-like_N"/>
</dbReference>
<keyword evidence="2" id="KW-0328">Glycosyltransferase</keyword>
<dbReference type="PANTHER" id="PTHR12526:SF640">
    <property type="entry name" value="COLANIC ACID BIOSYNTHESIS GLYCOSYLTRANSFERASE WCAL-RELATED"/>
    <property type="match status" value="1"/>
</dbReference>
<comment type="similarity">
    <text evidence="1">Belongs to the glycosyltransferase group 1 family. Glycosyltransferase 4 subfamily.</text>
</comment>
<evidence type="ECO:0000259" key="4">
    <source>
        <dbReference type="Pfam" id="PF00534"/>
    </source>
</evidence>
<reference evidence="6 7" key="1">
    <citation type="journal article" date="2012" name="J. Bacteriol.">
        <title>Complete Genome Sequence of Mycobacterium vaccae Type Strain ATCC 25954.</title>
        <authorList>
            <person name="Ho Y.S."/>
            <person name="Adroub S.A."/>
            <person name="Abadi M."/>
            <person name="Al Alwan B."/>
            <person name="Alkhateeb R."/>
            <person name="Gao G."/>
            <person name="Ragab A."/>
            <person name="Ali S."/>
            <person name="van Soolingen D."/>
            <person name="Bitter W."/>
            <person name="Pain A."/>
            <person name="Abdallah A.M."/>
        </authorList>
    </citation>
    <scope>NUCLEOTIDE SEQUENCE [LARGE SCALE GENOMIC DNA]</scope>
    <source>
        <strain evidence="6 7">ATCC 25954</strain>
    </source>
</reference>
<comment type="caution">
    <text evidence="6">The sequence shown here is derived from an EMBL/GenBank/DDBJ whole genome shotgun (WGS) entry which is preliminary data.</text>
</comment>
<evidence type="ECO:0000256" key="1">
    <source>
        <dbReference type="ARBA" id="ARBA00009481"/>
    </source>
</evidence>
<evidence type="ECO:0000313" key="7">
    <source>
        <dbReference type="Proteomes" id="UP000006072"/>
    </source>
</evidence>
<dbReference type="Gene3D" id="3.40.50.2000">
    <property type="entry name" value="Glycogen Phosphorylase B"/>
    <property type="match status" value="2"/>
</dbReference>
<accession>K0UJN0</accession>
<protein>
    <submittedName>
        <fullName evidence="6">Group 1 glycosyl transferase</fullName>
    </submittedName>
</protein>
<dbReference type="eggNOG" id="COG0438">
    <property type="taxonomic scope" value="Bacteria"/>
</dbReference>
<dbReference type="SUPFAM" id="SSF53756">
    <property type="entry name" value="UDP-Glycosyltransferase/glycogen phosphorylase"/>
    <property type="match status" value="1"/>
</dbReference>
<name>K0UJN0_MYCVA</name>
<sequence>MLLLCWRDTGHPQGGGSETYLQRIGAQLAASGTRVTLRTARYAGAPRREVVDGVQIQRRGGPYTVYVWAGLAMAAAKIGLGPMRRVRPDIVVDTQNGLPFLSRLVYGRRTVVLVHHCHREQWPVAGPVMSRIGWFVESRLSPRLHRRNQYVTVSLPSARDLAELGVQSERIAVVRNGVDAAPEHTLAVPRSETPRVVVLSRLVPHKQIEDALDAVARLRTRVPDVHLDVLGDGWWAQRLVDHAARLGISDAVTFHGHVDDATKHAVLQRSWVHVLPSRKEGWGLSVVEAAQHGVPTIGYRSSGGLTDSIVDGVTGMLVDDSDQLVDGLERLLTDGVLREQLGAKAQVRSGEFSWEQSADAMRAVLDAVRAGQPASGVI</sequence>
<evidence type="ECO:0000313" key="6">
    <source>
        <dbReference type="EMBL" id="EJZ05200.1"/>
    </source>
</evidence>
<dbReference type="PATRIC" id="fig|1194972.3.peg.5198"/>
<feature type="domain" description="Glycosyl transferase family 1" evidence="4">
    <location>
        <begin position="191"/>
        <end position="346"/>
    </location>
</feature>
<dbReference type="Pfam" id="PF00534">
    <property type="entry name" value="Glycos_transf_1"/>
    <property type="match status" value="1"/>
</dbReference>
<dbReference type="HOGENOM" id="CLU_009583_29_0_11"/>
<keyword evidence="7" id="KW-1185">Reference proteome</keyword>
<dbReference type="EMBL" id="ALQA01000087">
    <property type="protein sequence ID" value="EJZ05200.1"/>
    <property type="molecule type" value="Genomic_DNA"/>
</dbReference>